<dbReference type="PANTHER" id="PTHR22600:SF26">
    <property type="entry name" value="BETA-N-ACETYLHEXOSAMINIDASE"/>
    <property type="match status" value="1"/>
</dbReference>
<evidence type="ECO:0000256" key="7">
    <source>
        <dbReference type="PIRNR" id="PIRNR001093"/>
    </source>
</evidence>
<dbReference type="STRING" id="5288.A0A5C5FSG7"/>
<evidence type="ECO:0000256" key="6">
    <source>
        <dbReference type="ARBA" id="ARBA00023295"/>
    </source>
</evidence>
<dbReference type="Gene3D" id="3.30.379.10">
    <property type="entry name" value="Chitobiase/beta-hexosaminidase domain 2-like"/>
    <property type="match status" value="1"/>
</dbReference>
<dbReference type="InterPro" id="IPR029018">
    <property type="entry name" value="Hex-like_dom2"/>
</dbReference>
<dbReference type="SUPFAM" id="SSF51445">
    <property type="entry name" value="(Trans)glycosidases"/>
    <property type="match status" value="1"/>
</dbReference>
<keyword evidence="6 7" id="KW-0326">Glycosidase</keyword>
<evidence type="ECO:0000259" key="11">
    <source>
        <dbReference type="Pfam" id="PF14845"/>
    </source>
</evidence>
<name>A0A5C5FSG7_9BASI</name>
<dbReference type="EC" id="3.2.1.52" evidence="7"/>
<reference evidence="12 13" key="1">
    <citation type="submission" date="2019-03" db="EMBL/GenBank/DDBJ databases">
        <title>Rhodosporidium diobovatum UCD-FST 08-225 genome sequencing, assembly, and annotation.</title>
        <authorList>
            <person name="Fakankun I.U."/>
            <person name="Fristensky B."/>
            <person name="Levin D.B."/>
        </authorList>
    </citation>
    <scope>NUCLEOTIDE SEQUENCE [LARGE SCALE GENOMIC DNA]</scope>
    <source>
        <strain evidence="12 13">UCD-FST 08-225</strain>
    </source>
</reference>
<accession>A0A5C5FSG7</accession>
<dbReference type="InterPro" id="IPR029019">
    <property type="entry name" value="HEX_eukaryotic_N"/>
</dbReference>
<evidence type="ECO:0000256" key="5">
    <source>
        <dbReference type="ARBA" id="ARBA00023180"/>
    </source>
</evidence>
<dbReference type="Proteomes" id="UP000311382">
    <property type="component" value="Unassembled WGS sequence"/>
</dbReference>
<dbReference type="InterPro" id="IPR025705">
    <property type="entry name" value="Beta_hexosaminidase_sua/sub"/>
</dbReference>
<evidence type="ECO:0000313" key="12">
    <source>
        <dbReference type="EMBL" id="TNY19585.1"/>
    </source>
</evidence>
<dbReference type="Pfam" id="PF14845">
    <property type="entry name" value="Glycohydro_20b2"/>
    <property type="match status" value="1"/>
</dbReference>
<sequence>MRRHLHLLYSFLCFSVAAALWPKPQSLHQSVGFVRLADSFDLAFTADKGQQAAARDLEPAISRARRHLAADGLQRLTVDRGESQRDAVEAASVLCRLDLRLNSTEPYTTLASQLGRPYEHMDESYTLEVPDSGNSDDPLPLAAKLSANTSLGLVRGLDTFAQLVYALPQLGAASESTRYIPHVPLRIVDRPAFPHRAFMLDTSRNFYPVSDILRTLDTMASVKLNVFHWHIVDSQSWPLDLPTFPDLAQLGSYSRDEVYRLEAVKQVVDHAASLGIAVLLEIDMPGHTAAVAAAYPNFVACLDARPWSTYAAEPPAGQLRLGDPDILAFSQRVLADAAKMSSSSLMSTGGDEVNERCYLDDPYTAAAMAARNATLDELLADFVSGLHSSVRANGKTPVVWEEAVLNHDLALGKDAVVTVWINSSNVRAVADKGYRIVHAASDFFYLDCGAGAWLGNMPNGTSWCDPFKSWQKSYSFDPYLDLDVEQRHLVLGGEALVWSEQASPENLDSISWPRAAAAAEVFWTGGAVAPGERSIGEALARLHDWRYRAVCRGVRATALQPHWCALRPGSCDLE</sequence>
<evidence type="ECO:0000256" key="2">
    <source>
        <dbReference type="ARBA" id="ARBA00006285"/>
    </source>
</evidence>
<dbReference type="GO" id="GO:0004563">
    <property type="term" value="F:beta-N-acetylhexosaminidase activity"/>
    <property type="evidence" value="ECO:0007669"/>
    <property type="project" value="UniProtKB-EC"/>
</dbReference>
<dbReference type="PANTHER" id="PTHR22600">
    <property type="entry name" value="BETA-HEXOSAMINIDASE"/>
    <property type="match status" value="1"/>
</dbReference>
<proteinExistence type="inferred from homology"/>
<evidence type="ECO:0000256" key="8">
    <source>
        <dbReference type="PIRSR" id="PIRSR001093-1"/>
    </source>
</evidence>
<evidence type="ECO:0000256" key="4">
    <source>
        <dbReference type="ARBA" id="ARBA00022801"/>
    </source>
</evidence>
<feature type="chain" id="PRO_5022982992" description="Beta-hexosaminidase" evidence="9">
    <location>
        <begin position="20"/>
        <end position="574"/>
    </location>
</feature>
<dbReference type="AlphaFoldDB" id="A0A5C5FSG7"/>
<gene>
    <name evidence="12" type="ORF">DMC30DRAFT_353716</name>
</gene>
<dbReference type="InterPro" id="IPR015883">
    <property type="entry name" value="Glyco_hydro_20_cat"/>
</dbReference>
<evidence type="ECO:0000256" key="9">
    <source>
        <dbReference type="SAM" id="SignalP"/>
    </source>
</evidence>
<dbReference type="InterPro" id="IPR017853">
    <property type="entry name" value="GH"/>
</dbReference>
<dbReference type="GO" id="GO:0030203">
    <property type="term" value="P:glycosaminoglycan metabolic process"/>
    <property type="evidence" value="ECO:0007669"/>
    <property type="project" value="TreeGrafter"/>
</dbReference>
<evidence type="ECO:0000256" key="1">
    <source>
        <dbReference type="ARBA" id="ARBA00001231"/>
    </source>
</evidence>
<keyword evidence="5" id="KW-0325">Glycoprotein</keyword>
<dbReference type="GO" id="GO:0005975">
    <property type="term" value="P:carbohydrate metabolic process"/>
    <property type="evidence" value="ECO:0007669"/>
    <property type="project" value="InterPro"/>
</dbReference>
<dbReference type="OrthoDB" id="428480at2759"/>
<feature type="domain" description="Glycoside hydrolase family 20 catalytic" evidence="10">
    <location>
        <begin position="193"/>
        <end position="525"/>
    </location>
</feature>
<dbReference type="FunFam" id="3.20.20.80:FF:000063">
    <property type="entry name" value="Beta-hexosaminidase"/>
    <property type="match status" value="1"/>
</dbReference>
<evidence type="ECO:0000259" key="10">
    <source>
        <dbReference type="Pfam" id="PF00728"/>
    </source>
</evidence>
<dbReference type="GO" id="GO:0016020">
    <property type="term" value="C:membrane"/>
    <property type="evidence" value="ECO:0007669"/>
    <property type="project" value="TreeGrafter"/>
</dbReference>
<dbReference type="Gene3D" id="3.20.20.80">
    <property type="entry name" value="Glycosidases"/>
    <property type="match status" value="1"/>
</dbReference>
<protein>
    <recommendedName>
        <fullName evidence="7">Beta-hexosaminidase</fullName>
        <ecNumber evidence="7">3.2.1.52</ecNumber>
    </recommendedName>
</protein>
<dbReference type="PRINTS" id="PR00738">
    <property type="entry name" value="GLHYDRLASE20"/>
</dbReference>
<feature type="signal peptide" evidence="9">
    <location>
        <begin position="1"/>
        <end position="19"/>
    </location>
</feature>
<feature type="domain" description="Beta-hexosaminidase eukaryotic type N-terminal" evidence="11">
    <location>
        <begin position="20"/>
        <end position="163"/>
    </location>
</feature>
<keyword evidence="4 7" id="KW-0378">Hydrolase</keyword>
<dbReference type="CDD" id="cd06562">
    <property type="entry name" value="GH20_HexA_HexB-like"/>
    <property type="match status" value="1"/>
</dbReference>
<comment type="catalytic activity">
    <reaction evidence="1 7">
        <text>Hydrolysis of terminal non-reducing N-acetyl-D-hexosamine residues in N-acetyl-beta-D-hexosaminides.</text>
        <dbReference type="EC" id="3.2.1.52"/>
    </reaction>
</comment>
<organism evidence="12 13">
    <name type="scientific">Rhodotorula diobovata</name>
    <dbReference type="NCBI Taxonomy" id="5288"/>
    <lineage>
        <taxon>Eukaryota</taxon>
        <taxon>Fungi</taxon>
        <taxon>Dikarya</taxon>
        <taxon>Basidiomycota</taxon>
        <taxon>Pucciniomycotina</taxon>
        <taxon>Microbotryomycetes</taxon>
        <taxon>Sporidiobolales</taxon>
        <taxon>Sporidiobolaceae</taxon>
        <taxon>Rhodotorula</taxon>
    </lineage>
</organism>
<dbReference type="EMBL" id="SOZI01000091">
    <property type="protein sequence ID" value="TNY19585.1"/>
    <property type="molecule type" value="Genomic_DNA"/>
</dbReference>
<evidence type="ECO:0000313" key="13">
    <source>
        <dbReference type="Proteomes" id="UP000311382"/>
    </source>
</evidence>
<evidence type="ECO:0000256" key="3">
    <source>
        <dbReference type="ARBA" id="ARBA00022729"/>
    </source>
</evidence>
<dbReference type="Pfam" id="PF00728">
    <property type="entry name" value="Glyco_hydro_20"/>
    <property type="match status" value="1"/>
</dbReference>
<keyword evidence="3 9" id="KW-0732">Signal</keyword>
<dbReference type="PIRSF" id="PIRSF001093">
    <property type="entry name" value="B-hxosamndse_ab_euk"/>
    <property type="match status" value="1"/>
</dbReference>
<feature type="active site" description="Proton donor" evidence="8">
    <location>
        <position position="352"/>
    </location>
</feature>
<dbReference type="SUPFAM" id="SSF55545">
    <property type="entry name" value="beta-N-acetylhexosaminidase-like domain"/>
    <property type="match status" value="1"/>
</dbReference>
<comment type="similarity">
    <text evidence="2 7">Belongs to the glycosyl hydrolase 20 family.</text>
</comment>
<comment type="caution">
    <text evidence="12">The sequence shown here is derived from an EMBL/GenBank/DDBJ whole genome shotgun (WGS) entry which is preliminary data.</text>
</comment>
<keyword evidence="13" id="KW-1185">Reference proteome</keyword>